<dbReference type="Proteomes" id="UP000245207">
    <property type="component" value="Unassembled WGS sequence"/>
</dbReference>
<comment type="caution">
    <text evidence="1">The sequence shown here is derived from an EMBL/GenBank/DDBJ whole genome shotgun (WGS) entry which is preliminary data.</text>
</comment>
<proteinExistence type="predicted"/>
<evidence type="ECO:0000313" key="1">
    <source>
        <dbReference type="EMBL" id="PWA61903.1"/>
    </source>
</evidence>
<name>A0A2U1MKV9_ARTAN</name>
<dbReference type="OrthoDB" id="424823at2759"/>
<gene>
    <name evidence="1" type="ORF">CTI12_AA367270</name>
</gene>
<dbReference type="EMBL" id="PKPP01004995">
    <property type="protein sequence ID" value="PWA61903.1"/>
    <property type="molecule type" value="Genomic_DNA"/>
</dbReference>
<protein>
    <submittedName>
        <fullName evidence="1">Uncharacterized protein</fullName>
    </submittedName>
</protein>
<accession>A0A2U1MKV9</accession>
<sequence length="232" mass="25812">MKPVISVANAVESDLATPESNPHVKNVMELASQLQSHIVTVSAQTWLSFADNLQEEYREMQENVGVIPNGTGGCSNTHNGDTISPLRHNSIFCTPSKVNEHEADLGPLTGRNSLHYADACLRTYLDAWNWKNVCSFLVAMGDISLRKSGVEDKKGYKPFQPTPAPVHTPLGSWMSNPQQYIIQQYHLLNIQFAHDHMLSLQKSNAFRLLAAVSFLDIQDLCAIWPDVIISEL</sequence>
<dbReference type="AlphaFoldDB" id="A0A2U1MKV9"/>
<reference evidence="1 2" key="1">
    <citation type="journal article" date="2018" name="Mol. Plant">
        <title>The genome of Artemisia annua provides insight into the evolution of Asteraceae family and artemisinin biosynthesis.</title>
        <authorList>
            <person name="Shen Q."/>
            <person name="Zhang L."/>
            <person name="Liao Z."/>
            <person name="Wang S."/>
            <person name="Yan T."/>
            <person name="Shi P."/>
            <person name="Liu M."/>
            <person name="Fu X."/>
            <person name="Pan Q."/>
            <person name="Wang Y."/>
            <person name="Lv Z."/>
            <person name="Lu X."/>
            <person name="Zhang F."/>
            <person name="Jiang W."/>
            <person name="Ma Y."/>
            <person name="Chen M."/>
            <person name="Hao X."/>
            <person name="Li L."/>
            <person name="Tang Y."/>
            <person name="Lv G."/>
            <person name="Zhou Y."/>
            <person name="Sun X."/>
            <person name="Brodelius P.E."/>
            <person name="Rose J.K.C."/>
            <person name="Tang K."/>
        </authorList>
    </citation>
    <scope>NUCLEOTIDE SEQUENCE [LARGE SCALE GENOMIC DNA]</scope>
    <source>
        <strain evidence="2">cv. Huhao1</strain>
        <tissue evidence="1">Leaf</tissue>
    </source>
</reference>
<dbReference type="STRING" id="35608.A0A2U1MKV9"/>
<evidence type="ECO:0000313" key="2">
    <source>
        <dbReference type="Proteomes" id="UP000245207"/>
    </source>
</evidence>
<keyword evidence="2" id="KW-1185">Reference proteome</keyword>
<organism evidence="1 2">
    <name type="scientific">Artemisia annua</name>
    <name type="common">Sweet wormwood</name>
    <dbReference type="NCBI Taxonomy" id="35608"/>
    <lineage>
        <taxon>Eukaryota</taxon>
        <taxon>Viridiplantae</taxon>
        <taxon>Streptophyta</taxon>
        <taxon>Embryophyta</taxon>
        <taxon>Tracheophyta</taxon>
        <taxon>Spermatophyta</taxon>
        <taxon>Magnoliopsida</taxon>
        <taxon>eudicotyledons</taxon>
        <taxon>Gunneridae</taxon>
        <taxon>Pentapetalae</taxon>
        <taxon>asterids</taxon>
        <taxon>campanulids</taxon>
        <taxon>Asterales</taxon>
        <taxon>Asteraceae</taxon>
        <taxon>Asteroideae</taxon>
        <taxon>Anthemideae</taxon>
        <taxon>Artemisiinae</taxon>
        <taxon>Artemisia</taxon>
    </lineage>
</organism>